<dbReference type="PANTHER" id="PTHR43702:SF11">
    <property type="entry name" value="L-FUCOSE-PROTON SYMPORTER"/>
    <property type="match status" value="1"/>
</dbReference>
<evidence type="ECO:0000256" key="3">
    <source>
        <dbReference type="SAM" id="Phobius"/>
    </source>
</evidence>
<feature type="transmembrane region" description="Helical" evidence="3">
    <location>
        <begin position="417"/>
        <end position="437"/>
    </location>
</feature>
<protein>
    <submittedName>
        <fullName evidence="4">Uncharacterized protein</fullName>
    </submittedName>
</protein>
<dbReference type="SUPFAM" id="SSF103473">
    <property type="entry name" value="MFS general substrate transporter"/>
    <property type="match status" value="1"/>
</dbReference>
<dbReference type="Pfam" id="PF07690">
    <property type="entry name" value="MFS_1"/>
    <property type="match status" value="1"/>
</dbReference>
<proteinExistence type="predicted"/>
<dbReference type="PANTHER" id="PTHR43702">
    <property type="entry name" value="L-FUCOSE-PROTON SYMPORTER"/>
    <property type="match status" value="1"/>
</dbReference>
<dbReference type="GO" id="GO:0015535">
    <property type="term" value="F:fucose:proton symporter activity"/>
    <property type="evidence" value="ECO:0007669"/>
    <property type="project" value="InterPro"/>
</dbReference>
<keyword evidence="3" id="KW-1133">Transmembrane helix</keyword>
<feature type="transmembrane region" description="Helical" evidence="3">
    <location>
        <begin position="468"/>
        <end position="487"/>
    </location>
</feature>
<organism evidence="4 5">
    <name type="scientific">Adineta ricciae</name>
    <name type="common">Rotifer</name>
    <dbReference type="NCBI Taxonomy" id="249248"/>
    <lineage>
        <taxon>Eukaryota</taxon>
        <taxon>Metazoa</taxon>
        <taxon>Spiralia</taxon>
        <taxon>Gnathifera</taxon>
        <taxon>Rotifera</taxon>
        <taxon>Eurotatoria</taxon>
        <taxon>Bdelloidea</taxon>
        <taxon>Adinetida</taxon>
        <taxon>Adinetidae</taxon>
        <taxon>Adineta</taxon>
    </lineage>
</organism>
<feature type="transmembrane region" description="Helical" evidence="3">
    <location>
        <begin position="662"/>
        <end position="685"/>
    </location>
</feature>
<comment type="caution">
    <text evidence="4">The sequence shown here is derived from an EMBL/GenBank/DDBJ whole genome shotgun (WGS) entry which is preliminary data.</text>
</comment>
<feature type="transmembrane region" description="Helical" evidence="3">
    <location>
        <begin position="632"/>
        <end position="656"/>
    </location>
</feature>
<evidence type="ECO:0000256" key="2">
    <source>
        <dbReference type="ARBA" id="ARBA00022475"/>
    </source>
</evidence>
<feature type="transmembrane region" description="Helical" evidence="3">
    <location>
        <begin position="574"/>
        <end position="594"/>
    </location>
</feature>
<evidence type="ECO:0000313" key="5">
    <source>
        <dbReference type="Proteomes" id="UP000663852"/>
    </source>
</evidence>
<keyword evidence="3" id="KW-0472">Membrane</keyword>
<keyword evidence="2" id="KW-1003">Cell membrane</keyword>
<name>A0A813NZQ2_ADIRI</name>
<dbReference type="CDD" id="cd17394">
    <property type="entry name" value="MFS_FucP_like"/>
    <property type="match status" value="1"/>
</dbReference>
<dbReference type="InterPro" id="IPR011701">
    <property type="entry name" value="MFS"/>
</dbReference>
<feature type="transmembrane region" description="Helical" evidence="3">
    <location>
        <begin position="347"/>
        <end position="369"/>
    </location>
</feature>
<dbReference type="Gene3D" id="3.80.10.10">
    <property type="entry name" value="Ribonuclease Inhibitor"/>
    <property type="match status" value="1"/>
</dbReference>
<sequence length="693" mass="76647">MKTSTFYQEHLLHHQYSMLSSRDYRNIRKKNKTQMFEIRLSGENLSTLSVLPPSDTNNDIHVILSSNGTGKIVSSLWTSIFTDGRVRCLSLINLQLYQSDARIIAEYLREQNSLIEFTVDAVLQSVFSFDHILNEGLQKNKSIQKLVLSNLDNVDAATIASLIQHNTMIKFLSLTHDNISPDGGAIIADALRSNSTLISLDLSHNRIGEKGKIEFTNILQSRHPSLTQIHLDNNVHDENQSITGQSSNPTLPSEREPMLIETKSTITNENSTEIKSKWQFLSTILVTFLFFLWGIPNQLNDVLIRQFSKAFVLSRFEAGLVQSAFYIGYFTWALPAAYVIRRWGYKTGILLGLGLFGTGACLFWPAALIGQYTPFLISLFVIATGLGFLETAANPFIANAAGPAHSSEKRLNIAQAFNPLGAITGALIGTLFIFSGIELTDQQVKQLQMNKTYDAYLKQETLRVVKPYVILACVTFFWAILIALVPFPANTKTTKERENESSTLCRPLFLVSIVAQFAYVGAQVGTWSYFIQYAQDYVKVEEKLAGYLLTGTLVMFALGRLISALLMHFGFSPAILLALFSMINVLLIAITILVPNTIGFGALFFTSFFMSLMFPTIFALGIKGMNGQTAKLAGCLLVMSIIGGAVLTPLMGLIASKTGRLYLAYTVPGGAYLFIGIYALLAYVLTTESELSS</sequence>
<dbReference type="NCBIfam" id="TIGR00885">
    <property type="entry name" value="fucP"/>
    <property type="match status" value="1"/>
</dbReference>
<gene>
    <name evidence="4" type="ORF">EDS130_LOCUS1897</name>
</gene>
<dbReference type="AlphaFoldDB" id="A0A813NZQ2"/>
<dbReference type="InterPro" id="IPR036259">
    <property type="entry name" value="MFS_trans_sf"/>
</dbReference>
<feature type="transmembrane region" description="Helical" evidence="3">
    <location>
        <begin position="508"/>
        <end position="532"/>
    </location>
</feature>
<reference evidence="4" key="1">
    <citation type="submission" date="2021-02" db="EMBL/GenBank/DDBJ databases">
        <authorList>
            <person name="Nowell W R."/>
        </authorList>
    </citation>
    <scope>NUCLEOTIDE SEQUENCE</scope>
</reference>
<comment type="subcellular location">
    <subcellularLocation>
        <location evidence="1">Cell inner membrane</location>
        <topology evidence="1">Multi-pass membrane protein</topology>
    </subcellularLocation>
</comment>
<dbReference type="OrthoDB" id="10009229at2759"/>
<dbReference type="GO" id="GO:0005886">
    <property type="term" value="C:plasma membrane"/>
    <property type="evidence" value="ECO:0007669"/>
    <property type="project" value="UniProtKB-SubCell"/>
</dbReference>
<feature type="transmembrane region" description="Helical" evidence="3">
    <location>
        <begin position="319"/>
        <end position="340"/>
    </location>
</feature>
<dbReference type="InterPro" id="IPR005275">
    <property type="entry name" value="Lfuc_symporter_FucP"/>
</dbReference>
<feature type="transmembrane region" description="Helical" evidence="3">
    <location>
        <begin position="280"/>
        <end position="299"/>
    </location>
</feature>
<dbReference type="InterPro" id="IPR050375">
    <property type="entry name" value="MFS_TsgA-like"/>
</dbReference>
<dbReference type="SUPFAM" id="SSF52047">
    <property type="entry name" value="RNI-like"/>
    <property type="match status" value="1"/>
</dbReference>
<dbReference type="InterPro" id="IPR032675">
    <property type="entry name" value="LRR_dom_sf"/>
</dbReference>
<evidence type="ECO:0000313" key="4">
    <source>
        <dbReference type="EMBL" id="CAF0743785.1"/>
    </source>
</evidence>
<feature type="transmembrane region" description="Helical" evidence="3">
    <location>
        <begin position="600"/>
        <end position="620"/>
    </location>
</feature>
<dbReference type="EMBL" id="CAJNOJ010000004">
    <property type="protein sequence ID" value="CAF0743785.1"/>
    <property type="molecule type" value="Genomic_DNA"/>
</dbReference>
<feature type="transmembrane region" description="Helical" evidence="3">
    <location>
        <begin position="544"/>
        <end position="562"/>
    </location>
</feature>
<dbReference type="Gene3D" id="1.20.1250.20">
    <property type="entry name" value="MFS general substrate transporter like domains"/>
    <property type="match status" value="2"/>
</dbReference>
<keyword evidence="3" id="KW-0812">Transmembrane</keyword>
<dbReference type="Proteomes" id="UP000663852">
    <property type="component" value="Unassembled WGS sequence"/>
</dbReference>
<evidence type="ECO:0000256" key="1">
    <source>
        <dbReference type="ARBA" id="ARBA00004429"/>
    </source>
</evidence>
<accession>A0A813NZQ2</accession>
<feature type="transmembrane region" description="Helical" evidence="3">
    <location>
        <begin position="375"/>
        <end position="397"/>
    </location>
</feature>